<name>A0A7V4A2M7_9DEIN</name>
<dbReference type="NCBIfam" id="TIGR02937">
    <property type="entry name" value="sigma70-ECF"/>
    <property type="match status" value="1"/>
</dbReference>
<dbReference type="PANTHER" id="PTHR30603:SF4">
    <property type="entry name" value="RNA POLYMERASE SIGMA FACTOR SIGE, CHLOROPLASTIC_MITOCHONDRIAL"/>
    <property type="match status" value="1"/>
</dbReference>
<dbReference type="AlphaFoldDB" id="A0A7V4A2M7"/>
<dbReference type="SUPFAM" id="SSF88946">
    <property type="entry name" value="Sigma2 domain of RNA polymerase sigma factors"/>
    <property type="match status" value="1"/>
</dbReference>
<organism evidence="2">
    <name type="scientific">Thermus tengchongensis</name>
    <dbReference type="NCBI Taxonomy" id="1214928"/>
    <lineage>
        <taxon>Bacteria</taxon>
        <taxon>Thermotogati</taxon>
        <taxon>Deinococcota</taxon>
        <taxon>Deinococci</taxon>
        <taxon>Thermales</taxon>
        <taxon>Thermaceae</taxon>
        <taxon>Thermus</taxon>
    </lineage>
</organism>
<dbReference type="InterPro" id="IPR007627">
    <property type="entry name" value="RNA_pol_sigma70_r2"/>
</dbReference>
<gene>
    <name evidence="3" type="ORF">ENT80_05990</name>
    <name evidence="2" type="ORF">ENU54_07770</name>
</gene>
<evidence type="ECO:0000313" key="2">
    <source>
        <dbReference type="EMBL" id="HGL50469.1"/>
    </source>
</evidence>
<proteinExistence type="predicted"/>
<protein>
    <submittedName>
        <fullName evidence="2">Sigma-70 family RNA polymerase sigma factor</fullName>
    </submittedName>
</protein>
<dbReference type="EMBL" id="DTAB01000341">
    <property type="protein sequence ID" value="HGN85705.1"/>
    <property type="molecule type" value="Genomic_DNA"/>
</dbReference>
<feature type="domain" description="RNA polymerase sigma-70 region 2" evidence="1">
    <location>
        <begin position="63"/>
        <end position="132"/>
    </location>
</feature>
<reference evidence="2" key="1">
    <citation type="journal article" date="2020" name="mSystems">
        <title>Genome- and Community-Level Interaction Insights into Carbon Utilization and Element Cycling Functions of Hydrothermarchaeota in Hydrothermal Sediment.</title>
        <authorList>
            <person name="Zhou Z."/>
            <person name="Liu Y."/>
            <person name="Xu W."/>
            <person name="Pan J."/>
            <person name="Luo Z.H."/>
            <person name="Li M."/>
        </authorList>
    </citation>
    <scope>NUCLEOTIDE SEQUENCE [LARGE SCALE GENOMIC DNA]</scope>
    <source>
        <strain evidence="3">SpSt-611</strain>
        <strain evidence="2">SpSt-679</strain>
    </source>
</reference>
<dbReference type="InterPro" id="IPR013325">
    <property type="entry name" value="RNA_pol_sigma_r2"/>
</dbReference>
<dbReference type="InterPro" id="IPR014284">
    <property type="entry name" value="RNA_pol_sigma-70_dom"/>
</dbReference>
<dbReference type="InterPro" id="IPR050239">
    <property type="entry name" value="Sigma-70_RNA_pol_init_factors"/>
</dbReference>
<dbReference type="GO" id="GO:0006352">
    <property type="term" value="P:DNA-templated transcription initiation"/>
    <property type="evidence" value="ECO:0007669"/>
    <property type="project" value="InterPro"/>
</dbReference>
<dbReference type="EMBL" id="DTCX01000436">
    <property type="protein sequence ID" value="HGL50469.1"/>
    <property type="molecule type" value="Genomic_DNA"/>
</dbReference>
<dbReference type="GO" id="GO:0003700">
    <property type="term" value="F:DNA-binding transcription factor activity"/>
    <property type="evidence" value="ECO:0007669"/>
    <property type="project" value="InterPro"/>
</dbReference>
<accession>A0A7V4A2M7</accession>
<evidence type="ECO:0000313" key="3">
    <source>
        <dbReference type="EMBL" id="HGN85705.1"/>
    </source>
</evidence>
<dbReference type="PANTHER" id="PTHR30603">
    <property type="entry name" value="RNA POLYMERASE SIGMA FACTOR RPO"/>
    <property type="match status" value="1"/>
</dbReference>
<comment type="caution">
    <text evidence="2">The sequence shown here is derived from an EMBL/GenBank/DDBJ whole genome shotgun (WGS) entry which is preliminary data.</text>
</comment>
<evidence type="ECO:0000259" key="1">
    <source>
        <dbReference type="Pfam" id="PF04542"/>
    </source>
</evidence>
<dbReference type="Pfam" id="PF04542">
    <property type="entry name" value="Sigma70_r2"/>
    <property type="match status" value="1"/>
</dbReference>
<sequence length="222" mass="25756">MKESPPVLEREEEERLVWLAYRYRKLKEDPRAEALLRGERPKDREERLLLDGLLQGKEAREKLVLHNLRLVFRFAIRYEGLGRAAGLTQEDLVHHGVEGLLEAVDTFNPTLGYRFSTWAYHKVRWAVQRPIRVRKGEVSLEEPVEGTEEITLGDTLASRLPSPEEVAEGRALETWFKEEFPRVALLTQEGLSLEEVAWLVGEDPKEMRRRLEAAFRAQGAFR</sequence>
<dbReference type="Gene3D" id="1.20.120.1810">
    <property type="match status" value="1"/>
</dbReference>